<sequence length="73" mass="7882">ETREEGQILTFIVNSENVHHLLSVGVPNPVDNVIGDDGEAQQLSSDFKILGVALVSYVPVRGEFKALPHVNAT</sequence>
<gene>
    <name evidence="1" type="ORF">CRG98_048392</name>
</gene>
<organism evidence="1 2">
    <name type="scientific">Punica granatum</name>
    <name type="common">Pomegranate</name>
    <dbReference type="NCBI Taxonomy" id="22663"/>
    <lineage>
        <taxon>Eukaryota</taxon>
        <taxon>Viridiplantae</taxon>
        <taxon>Streptophyta</taxon>
        <taxon>Embryophyta</taxon>
        <taxon>Tracheophyta</taxon>
        <taxon>Spermatophyta</taxon>
        <taxon>Magnoliopsida</taxon>
        <taxon>eudicotyledons</taxon>
        <taxon>Gunneridae</taxon>
        <taxon>Pentapetalae</taxon>
        <taxon>rosids</taxon>
        <taxon>malvids</taxon>
        <taxon>Myrtales</taxon>
        <taxon>Lythraceae</taxon>
        <taxon>Punica</taxon>
    </lineage>
</organism>
<reference evidence="1 2" key="1">
    <citation type="submission" date="2017-11" db="EMBL/GenBank/DDBJ databases">
        <title>De-novo sequencing of pomegranate (Punica granatum L.) genome.</title>
        <authorList>
            <person name="Akparov Z."/>
            <person name="Amiraslanov A."/>
            <person name="Hajiyeva S."/>
            <person name="Abbasov M."/>
            <person name="Kaur K."/>
            <person name="Hamwieh A."/>
            <person name="Solovyev V."/>
            <person name="Salamov A."/>
            <person name="Braich B."/>
            <person name="Kosarev P."/>
            <person name="Mahmoud A."/>
            <person name="Hajiyev E."/>
            <person name="Babayeva S."/>
            <person name="Izzatullayeva V."/>
            <person name="Mammadov A."/>
            <person name="Mammadov A."/>
            <person name="Sharifova S."/>
            <person name="Ojaghi J."/>
            <person name="Eynullazada K."/>
            <person name="Bayramov B."/>
            <person name="Abdulazimova A."/>
            <person name="Shahmuradov I."/>
        </authorList>
    </citation>
    <scope>NUCLEOTIDE SEQUENCE [LARGE SCALE GENOMIC DNA]</scope>
    <source>
        <strain evidence="2">cv. AG2017</strain>
        <tissue evidence="1">Leaf</tissue>
    </source>
</reference>
<evidence type="ECO:0000313" key="2">
    <source>
        <dbReference type="Proteomes" id="UP000233551"/>
    </source>
</evidence>
<feature type="non-terminal residue" evidence="1">
    <location>
        <position position="1"/>
    </location>
</feature>
<evidence type="ECO:0000313" key="1">
    <source>
        <dbReference type="EMBL" id="PKI31222.1"/>
    </source>
</evidence>
<name>A0A2I0HHQ9_PUNGR</name>
<keyword evidence="2" id="KW-1185">Reference proteome</keyword>
<dbReference type="EMBL" id="PGOL01009115">
    <property type="protein sequence ID" value="PKI31222.1"/>
    <property type="molecule type" value="Genomic_DNA"/>
</dbReference>
<proteinExistence type="predicted"/>
<dbReference type="AlphaFoldDB" id="A0A2I0HHQ9"/>
<dbReference type="Proteomes" id="UP000233551">
    <property type="component" value="Unassembled WGS sequence"/>
</dbReference>
<accession>A0A2I0HHQ9</accession>
<comment type="caution">
    <text evidence="1">The sequence shown here is derived from an EMBL/GenBank/DDBJ whole genome shotgun (WGS) entry which is preliminary data.</text>
</comment>
<protein>
    <submittedName>
        <fullName evidence="1">Uncharacterized protein</fullName>
    </submittedName>
</protein>